<evidence type="ECO:0000259" key="1">
    <source>
        <dbReference type="Pfam" id="PF05598"/>
    </source>
</evidence>
<organism evidence="2 3">
    <name type="scientific">Zoogloea ramigera</name>
    <dbReference type="NCBI Taxonomy" id="350"/>
    <lineage>
        <taxon>Bacteria</taxon>
        <taxon>Pseudomonadati</taxon>
        <taxon>Pseudomonadota</taxon>
        <taxon>Betaproteobacteria</taxon>
        <taxon>Rhodocyclales</taxon>
        <taxon>Zoogloeaceae</taxon>
        <taxon>Zoogloea</taxon>
    </lineage>
</organism>
<keyword evidence="3" id="KW-1185">Reference proteome</keyword>
<dbReference type="AlphaFoldDB" id="A0A4Y4D4F9"/>
<accession>A0A4Y4D4F9</accession>
<comment type="caution">
    <text evidence="2">The sequence shown here is derived from an EMBL/GenBank/DDBJ whole genome shotgun (WGS) entry which is preliminary data.</text>
</comment>
<dbReference type="Pfam" id="PF05598">
    <property type="entry name" value="DUF772"/>
    <property type="match status" value="1"/>
</dbReference>
<evidence type="ECO:0000313" key="2">
    <source>
        <dbReference type="EMBL" id="GEC97660.1"/>
    </source>
</evidence>
<protein>
    <recommendedName>
        <fullName evidence="1">Transposase InsH N-terminal domain-containing protein</fullName>
    </recommendedName>
</protein>
<proteinExistence type="predicted"/>
<dbReference type="InterPro" id="IPR008490">
    <property type="entry name" value="Transposase_InsH_N"/>
</dbReference>
<sequence length="52" mass="5988">MPGQSPSGRLAIPAEMMVRILVLKQLFNLPDEQMVFRLLHPVRYKPPDRTTV</sequence>
<evidence type="ECO:0000313" key="3">
    <source>
        <dbReference type="Proteomes" id="UP000318422"/>
    </source>
</evidence>
<dbReference type="Proteomes" id="UP000318422">
    <property type="component" value="Unassembled WGS sequence"/>
</dbReference>
<reference evidence="2 3" key="1">
    <citation type="submission" date="2019-06" db="EMBL/GenBank/DDBJ databases">
        <title>Whole genome shotgun sequence of Zoogloea ramigera NBRC 15342.</title>
        <authorList>
            <person name="Hosoyama A."/>
            <person name="Uohara A."/>
            <person name="Ohji S."/>
            <person name="Ichikawa N."/>
        </authorList>
    </citation>
    <scope>NUCLEOTIDE SEQUENCE [LARGE SCALE GENOMIC DNA]</scope>
    <source>
        <strain evidence="2 3">NBRC 15342</strain>
    </source>
</reference>
<feature type="domain" description="Transposase InsH N-terminal" evidence="1">
    <location>
        <begin position="7"/>
        <end position="42"/>
    </location>
</feature>
<gene>
    <name evidence="2" type="ORF">ZRA01_37330</name>
</gene>
<name>A0A4Y4D4F9_ZOORA</name>
<dbReference type="EMBL" id="BJNV01000108">
    <property type="protein sequence ID" value="GEC97660.1"/>
    <property type="molecule type" value="Genomic_DNA"/>
</dbReference>